<evidence type="ECO:0000256" key="1">
    <source>
        <dbReference type="PROSITE-ProRule" id="PRU00023"/>
    </source>
</evidence>
<evidence type="ECO:0000313" key="3">
    <source>
        <dbReference type="Ensembl" id="ENSGWIP00000008070.1"/>
    </source>
</evidence>
<dbReference type="Pfam" id="PF07647">
    <property type="entry name" value="SAM_2"/>
    <property type="match status" value="1"/>
</dbReference>
<dbReference type="Gene3D" id="1.25.40.20">
    <property type="entry name" value="Ankyrin repeat-containing domain"/>
    <property type="match status" value="2"/>
</dbReference>
<dbReference type="SMART" id="SM00248">
    <property type="entry name" value="ANK"/>
    <property type="match status" value="5"/>
</dbReference>
<dbReference type="RefSeq" id="XP_028306277.1">
    <property type="nucleotide sequence ID" value="XM_028450476.1"/>
</dbReference>
<feature type="repeat" description="ANK" evidence="1">
    <location>
        <begin position="152"/>
        <end position="184"/>
    </location>
</feature>
<keyword evidence="1" id="KW-0040">ANK repeat</keyword>
<proteinExistence type="predicted"/>
<feature type="repeat" description="ANK" evidence="1">
    <location>
        <begin position="82"/>
        <end position="114"/>
    </location>
</feature>
<dbReference type="InterPro" id="IPR036770">
    <property type="entry name" value="Ankyrin_rpt-contain_sf"/>
</dbReference>
<dbReference type="SUPFAM" id="SSF47769">
    <property type="entry name" value="SAM/Pointed domain"/>
    <property type="match status" value="1"/>
</dbReference>
<keyword evidence="4" id="KW-1185">Reference proteome</keyword>
<name>A0A8C5DK59_GOUWI</name>
<dbReference type="PANTHER" id="PTHR24157:SF3">
    <property type="entry name" value="ANKYRIN REPEAT, SAM AND BASIC LEUCINE ZIPPER DOMAIN-CONTAINING PROTEIN 1"/>
    <property type="match status" value="1"/>
</dbReference>
<dbReference type="AlphaFoldDB" id="A0A8C5DK59"/>
<feature type="repeat" description="ANK" evidence="1">
    <location>
        <begin position="185"/>
        <end position="217"/>
    </location>
</feature>
<dbReference type="InterPro" id="IPR001660">
    <property type="entry name" value="SAM"/>
</dbReference>
<organism evidence="3 4">
    <name type="scientific">Gouania willdenowi</name>
    <name type="common">Blunt-snouted clingfish</name>
    <name type="synonym">Lepadogaster willdenowi</name>
    <dbReference type="NCBI Taxonomy" id="441366"/>
    <lineage>
        <taxon>Eukaryota</taxon>
        <taxon>Metazoa</taxon>
        <taxon>Chordata</taxon>
        <taxon>Craniata</taxon>
        <taxon>Vertebrata</taxon>
        <taxon>Euteleostomi</taxon>
        <taxon>Actinopterygii</taxon>
        <taxon>Neopterygii</taxon>
        <taxon>Teleostei</taxon>
        <taxon>Neoteleostei</taxon>
        <taxon>Acanthomorphata</taxon>
        <taxon>Ovalentaria</taxon>
        <taxon>Blenniimorphae</taxon>
        <taxon>Blenniiformes</taxon>
        <taxon>Gobiesocoidei</taxon>
        <taxon>Gobiesocidae</taxon>
        <taxon>Gobiesocinae</taxon>
        <taxon>Gouania</taxon>
    </lineage>
</organism>
<feature type="domain" description="SAM" evidence="2">
    <location>
        <begin position="274"/>
        <end position="337"/>
    </location>
</feature>
<sequence length="477" mass="52501">MAGSVIKAFPAGYESDDSFDGQWDTGHVSNIQQSCSIQVLDDGDTDTEDNVSLLKRAINQGDTTKIKQLLDKGVDVDCRLDYEWSPLMCAVTIAKYDVAKLLLDRGASANFSKDNWTVLMASCTASASEDKIAACVGLLLSRKADPNMADRSQITCLMLAARDGYTKVISLLMSHGAKINMQDNHGYTALCIAVQYEREEAVLKLLELGADKSIQTHKGMCPVDLAENFKHTQIAKILVSFDSSSAKGNTFMKNALFKFFTTNSECPPSIEGVSKMSDLELLLHGLNLGYLSDILTDNNILWNDLLTMDKKDLEEIGITDPSDQQKMLKALQQIHLDKVDLDIVDLKGVGAIGSEELQSFLISVSQQCCYLTETLQDVIKGFPHHSSQLVFSLDSKKDAQATCNQLVIQTKDLHKQVACFRRLLCQITDSSDCCQVRGSGCQSSWRTHFLSRITLSAVGAATLLVLYKTACSRFSLR</sequence>
<evidence type="ECO:0000313" key="4">
    <source>
        <dbReference type="Proteomes" id="UP000694680"/>
    </source>
</evidence>
<reference evidence="3" key="3">
    <citation type="submission" date="2025-09" db="UniProtKB">
        <authorList>
            <consortium name="Ensembl"/>
        </authorList>
    </citation>
    <scope>IDENTIFICATION</scope>
</reference>
<dbReference type="GO" id="GO:0071546">
    <property type="term" value="C:pi-body"/>
    <property type="evidence" value="ECO:0007669"/>
    <property type="project" value="TreeGrafter"/>
</dbReference>
<accession>A0A8C5DK59</accession>
<reference evidence="3" key="1">
    <citation type="submission" date="2020-06" db="EMBL/GenBank/DDBJ databases">
        <authorList>
            <consortium name="Wellcome Sanger Institute Data Sharing"/>
        </authorList>
    </citation>
    <scope>NUCLEOTIDE SEQUENCE [LARGE SCALE GENOMIC DNA]</scope>
</reference>
<reference evidence="3" key="2">
    <citation type="submission" date="2025-08" db="UniProtKB">
        <authorList>
            <consortium name="Ensembl"/>
        </authorList>
    </citation>
    <scope>IDENTIFICATION</scope>
</reference>
<dbReference type="Pfam" id="PF00023">
    <property type="entry name" value="Ank"/>
    <property type="match status" value="1"/>
</dbReference>
<dbReference type="Gene3D" id="1.10.150.50">
    <property type="entry name" value="Transcription Factor, Ets-1"/>
    <property type="match status" value="1"/>
</dbReference>
<dbReference type="PANTHER" id="PTHR24157">
    <property type="entry name" value="ANKYRIN REPEAT, SAM AND BASIC LEUCINE ZIPPER DOMAIN-CONTAINING PROTEIN 1"/>
    <property type="match status" value="1"/>
</dbReference>
<dbReference type="OrthoDB" id="439236at2759"/>
<protein>
    <recommendedName>
        <fullName evidence="2">SAM domain-containing protein</fullName>
    </recommendedName>
</protein>
<dbReference type="Pfam" id="PF12796">
    <property type="entry name" value="Ank_2"/>
    <property type="match status" value="1"/>
</dbReference>
<dbReference type="PROSITE" id="PS50105">
    <property type="entry name" value="SAM_DOMAIN"/>
    <property type="match status" value="1"/>
</dbReference>
<evidence type="ECO:0000259" key="2">
    <source>
        <dbReference type="PROSITE" id="PS50105"/>
    </source>
</evidence>
<dbReference type="Ensembl" id="ENSGWIT00000009018.1">
    <property type="protein sequence ID" value="ENSGWIP00000008070.1"/>
    <property type="gene ID" value="ENSGWIG00000004744.1"/>
</dbReference>
<dbReference type="Proteomes" id="UP000694680">
    <property type="component" value="Chromosome 6"/>
</dbReference>
<dbReference type="InterPro" id="IPR002110">
    <property type="entry name" value="Ankyrin_rpt"/>
</dbReference>
<gene>
    <name evidence="3" type="primary">asz1</name>
</gene>
<dbReference type="SUPFAM" id="SSF48403">
    <property type="entry name" value="Ankyrin repeat"/>
    <property type="match status" value="1"/>
</dbReference>
<dbReference type="InterPro" id="IPR013761">
    <property type="entry name" value="SAM/pointed_sf"/>
</dbReference>
<dbReference type="PROSITE" id="PS50297">
    <property type="entry name" value="ANK_REP_REGION"/>
    <property type="match status" value="1"/>
</dbReference>
<dbReference type="PROSITE" id="PS50088">
    <property type="entry name" value="ANK_REPEAT"/>
    <property type="match status" value="3"/>
</dbReference>
<dbReference type="SMART" id="SM00454">
    <property type="entry name" value="SAM"/>
    <property type="match status" value="1"/>
</dbReference>
<dbReference type="CTD" id="136991"/>
<dbReference type="GeneID" id="114465457"/>